<keyword evidence="4" id="KW-1185">Reference proteome</keyword>
<reference evidence="3" key="1">
    <citation type="submission" date="2018-05" db="EMBL/GenBank/DDBJ databases">
        <title>Draft genome of Mucuna pruriens seed.</title>
        <authorList>
            <person name="Nnadi N.E."/>
            <person name="Vos R."/>
            <person name="Hasami M.H."/>
            <person name="Devisetty U.K."/>
            <person name="Aguiy J.C."/>
        </authorList>
    </citation>
    <scope>NUCLEOTIDE SEQUENCE [LARGE SCALE GENOMIC DNA]</scope>
    <source>
        <strain evidence="3">JCA_2017</strain>
    </source>
</reference>
<dbReference type="InterPro" id="IPR043128">
    <property type="entry name" value="Rev_trsase/Diguanyl_cyclase"/>
</dbReference>
<dbReference type="Pfam" id="PF00078">
    <property type="entry name" value="RVT_1"/>
    <property type="match status" value="1"/>
</dbReference>
<organism evidence="3 4">
    <name type="scientific">Mucuna pruriens</name>
    <name type="common">Velvet bean</name>
    <name type="synonym">Dolichos pruriens</name>
    <dbReference type="NCBI Taxonomy" id="157652"/>
    <lineage>
        <taxon>Eukaryota</taxon>
        <taxon>Viridiplantae</taxon>
        <taxon>Streptophyta</taxon>
        <taxon>Embryophyta</taxon>
        <taxon>Tracheophyta</taxon>
        <taxon>Spermatophyta</taxon>
        <taxon>Magnoliopsida</taxon>
        <taxon>eudicotyledons</taxon>
        <taxon>Gunneridae</taxon>
        <taxon>Pentapetalae</taxon>
        <taxon>rosids</taxon>
        <taxon>fabids</taxon>
        <taxon>Fabales</taxon>
        <taxon>Fabaceae</taxon>
        <taxon>Papilionoideae</taxon>
        <taxon>50 kb inversion clade</taxon>
        <taxon>NPAAA clade</taxon>
        <taxon>indigoferoid/millettioid clade</taxon>
        <taxon>Phaseoleae</taxon>
        <taxon>Mucuna</taxon>
    </lineage>
</organism>
<dbReference type="EMBL" id="QJKJ01004535">
    <property type="protein sequence ID" value="RDX93754.1"/>
    <property type="molecule type" value="Genomic_DNA"/>
</dbReference>
<feature type="compositionally biased region" description="Basic and acidic residues" evidence="1">
    <location>
        <begin position="108"/>
        <end position="121"/>
    </location>
</feature>
<dbReference type="InterPro" id="IPR053134">
    <property type="entry name" value="RNA-dir_DNA_polymerase"/>
</dbReference>
<name>A0A371GT78_MUCPR</name>
<feature type="non-terminal residue" evidence="3">
    <location>
        <position position="1"/>
    </location>
</feature>
<dbReference type="AlphaFoldDB" id="A0A371GT78"/>
<evidence type="ECO:0000313" key="3">
    <source>
        <dbReference type="EMBL" id="RDX93754.1"/>
    </source>
</evidence>
<dbReference type="PANTHER" id="PTHR24559">
    <property type="entry name" value="TRANSPOSON TY3-I GAG-POL POLYPROTEIN"/>
    <property type="match status" value="1"/>
</dbReference>
<dbReference type="InterPro" id="IPR043502">
    <property type="entry name" value="DNA/RNA_pol_sf"/>
</dbReference>
<sequence length="121" mass="13714">MYSHDEEKIAFITDADAFCYKVMPFGLKNTEATYQRLMDKIFKEVMGVDVEVYVDDMVVKSHSEGSSAYVEPKKMFVRCPGGEFLGLHVDREGNRGKPGVVLGHNRHEKPTECERGRTTHG</sequence>
<protein>
    <submittedName>
        <fullName evidence="3">Retrovirus-related Pol polyprotein from transposon gypsy</fullName>
    </submittedName>
</protein>
<dbReference type="Proteomes" id="UP000257109">
    <property type="component" value="Unassembled WGS sequence"/>
</dbReference>
<evidence type="ECO:0000256" key="1">
    <source>
        <dbReference type="SAM" id="MobiDB-lite"/>
    </source>
</evidence>
<feature type="domain" description="Reverse transcriptase" evidence="2">
    <location>
        <begin position="15"/>
        <end position="64"/>
    </location>
</feature>
<comment type="caution">
    <text evidence="3">The sequence shown here is derived from an EMBL/GenBank/DDBJ whole genome shotgun (WGS) entry which is preliminary data.</text>
</comment>
<evidence type="ECO:0000259" key="2">
    <source>
        <dbReference type="Pfam" id="PF00078"/>
    </source>
</evidence>
<proteinExistence type="predicted"/>
<gene>
    <name evidence="3" type="primary">pol</name>
    <name evidence="3" type="ORF">CR513_23948</name>
</gene>
<dbReference type="InterPro" id="IPR000477">
    <property type="entry name" value="RT_dom"/>
</dbReference>
<dbReference type="PANTHER" id="PTHR24559:SF444">
    <property type="entry name" value="REVERSE TRANSCRIPTASE DOMAIN-CONTAINING PROTEIN"/>
    <property type="match status" value="1"/>
</dbReference>
<evidence type="ECO:0000313" key="4">
    <source>
        <dbReference type="Proteomes" id="UP000257109"/>
    </source>
</evidence>
<accession>A0A371GT78</accession>
<dbReference type="SUPFAM" id="SSF56672">
    <property type="entry name" value="DNA/RNA polymerases"/>
    <property type="match status" value="1"/>
</dbReference>
<dbReference type="Gene3D" id="3.30.70.270">
    <property type="match status" value="1"/>
</dbReference>
<feature type="region of interest" description="Disordered" evidence="1">
    <location>
        <begin position="95"/>
        <end position="121"/>
    </location>
</feature>
<dbReference type="OrthoDB" id="1936626at2759"/>